<evidence type="ECO:0000256" key="1">
    <source>
        <dbReference type="SAM" id="Phobius"/>
    </source>
</evidence>
<feature type="transmembrane region" description="Helical" evidence="1">
    <location>
        <begin position="39"/>
        <end position="56"/>
    </location>
</feature>
<comment type="caution">
    <text evidence="2">The sequence shown here is derived from an EMBL/GenBank/DDBJ whole genome shotgun (WGS) entry which is preliminary data.</text>
</comment>
<keyword evidence="3" id="KW-1185">Reference proteome</keyword>
<keyword evidence="1" id="KW-0812">Transmembrane</keyword>
<feature type="transmembrane region" description="Helical" evidence="1">
    <location>
        <begin position="113"/>
        <end position="132"/>
    </location>
</feature>
<keyword evidence="1" id="KW-0472">Membrane</keyword>
<feature type="transmembrane region" description="Helical" evidence="1">
    <location>
        <begin position="138"/>
        <end position="158"/>
    </location>
</feature>
<protein>
    <recommendedName>
        <fullName evidence="4">Integral membrane protein</fullName>
    </recommendedName>
</protein>
<proteinExistence type="predicted"/>
<accession>A0ABT2CI43</accession>
<keyword evidence="1" id="KW-1133">Transmembrane helix</keyword>
<organism evidence="2 3">
    <name type="scientific">Streptomyces pyxinae</name>
    <dbReference type="NCBI Taxonomy" id="2970734"/>
    <lineage>
        <taxon>Bacteria</taxon>
        <taxon>Bacillati</taxon>
        <taxon>Actinomycetota</taxon>
        <taxon>Actinomycetes</taxon>
        <taxon>Kitasatosporales</taxon>
        <taxon>Streptomycetaceae</taxon>
        <taxon>Streptomyces</taxon>
    </lineage>
</organism>
<evidence type="ECO:0008006" key="4">
    <source>
        <dbReference type="Google" id="ProtNLM"/>
    </source>
</evidence>
<feature type="transmembrane region" description="Helical" evidence="1">
    <location>
        <begin position="68"/>
        <end position="92"/>
    </location>
</feature>
<dbReference type="RefSeq" id="WP_258788339.1">
    <property type="nucleotide sequence ID" value="NZ_JANUGQ010000012.1"/>
</dbReference>
<gene>
    <name evidence="2" type="ORF">NX801_15685</name>
</gene>
<evidence type="ECO:0000313" key="2">
    <source>
        <dbReference type="EMBL" id="MCS0637077.1"/>
    </source>
</evidence>
<dbReference type="EMBL" id="JANUGQ010000012">
    <property type="protein sequence ID" value="MCS0637077.1"/>
    <property type="molecule type" value="Genomic_DNA"/>
</dbReference>
<sequence length="188" mass="20850">MTTDATGTTGATRYDRRMYALMNRTEAVSWWATAGRRRAWVALHMVLTAALVPAWLGSVHGDSLPAVWALPLLTLPWCVAMGVINGCTRGLFELRGRMLDERQLAERDQVRAVAHRITTALLLAAATAAGLLTRLTDVRLDGLLFPVLFAALIVVWMTPRWTAALRVRGDLRDEAREDFRDDLHGASE</sequence>
<reference evidence="2" key="1">
    <citation type="submission" date="2022-08" db="EMBL/GenBank/DDBJ databases">
        <authorList>
            <person name="Somphong A."/>
            <person name="Phongsopitanun W."/>
        </authorList>
    </citation>
    <scope>NUCLEOTIDE SEQUENCE</scope>
    <source>
        <strain evidence="2">LP05-1</strain>
    </source>
</reference>
<dbReference type="Proteomes" id="UP001431313">
    <property type="component" value="Unassembled WGS sequence"/>
</dbReference>
<name>A0ABT2CI43_9ACTN</name>
<evidence type="ECO:0000313" key="3">
    <source>
        <dbReference type="Proteomes" id="UP001431313"/>
    </source>
</evidence>